<reference evidence="7 8" key="1">
    <citation type="submission" date="2018-11" db="EMBL/GenBank/DDBJ databases">
        <title>Sequencing the genomes of 1000 actinobacteria strains.</title>
        <authorList>
            <person name="Klenk H.-P."/>
        </authorList>
    </citation>
    <scope>NUCLEOTIDE SEQUENCE [LARGE SCALE GENOMIC DNA]</scope>
    <source>
        <strain evidence="7 8">DSM 14418</strain>
    </source>
</reference>
<feature type="domain" description="tRNA (adenine(58)-N(1))-methyltransferase catalytic subunit TRM61 C-terminal" evidence="6">
    <location>
        <begin position="112"/>
        <end position="280"/>
    </location>
</feature>
<dbReference type="PROSITE" id="PS51620">
    <property type="entry name" value="SAM_TRM61"/>
    <property type="match status" value="1"/>
</dbReference>
<evidence type="ECO:0000256" key="3">
    <source>
        <dbReference type="ARBA" id="ARBA00022691"/>
    </source>
</evidence>
<dbReference type="Pfam" id="PF08704">
    <property type="entry name" value="GCD14"/>
    <property type="match status" value="1"/>
</dbReference>
<dbReference type="GO" id="GO:0030488">
    <property type="term" value="P:tRNA methylation"/>
    <property type="evidence" value="ECO:0007669"/>
    <property type="project" value="InterPro"/>
</dbReference>
<keyword evidence="2 7" id="KW-0808">Transferase</keyword>
<protein>
    <submittedName>
        <fullName evidence="7">tRNA (Adenine57-N1/adenine58-N1)-methyltransferase</fullName>
    </submittedName>
</protein>
<feature type="compositionally biased region" description="Low complexity" evidence="5">
    <location>
        <begin position="365"/>
        <end position="413"/>
    </location>
</feature>
<dbReference type="InterPro" id="IPR049470">
    <property type="entry name" value="TRM61_C"/>
</dbReference>
<dbReference type="PANTHER" id="PTHR12133">
    <property type="entry name" value="TRNA (ADENINE(58)-N(1))-METHYLTRANSFERASE"/>
    <property type="match status" value="1"/>
</dbReference>
<dbReference type="Pfam" id="PF14801">
    <property type="entry name" value="TrmI-like_N"/>
    <property type="match status" value="1"/>
</dbReference>
<accession>A0A3N4Z824</accession>
<dbReference type="PANTHER" id="PTHR12133:SF1">
    <property type="entry name" value="TRNA (ADENINE(58)-N(1))-METHYLTRANSFERASE, MITOCHONDRIAL"/>
    <property type="match status" value="1"/>
</dbReference>
<proteinExistence type="predicted"/>
<keyword evidence="4" id="KW-0819">tRNA processing</keyword>
<organism evidence="7 8">
    <name type="scientific">Georgenia muralis</name>
    <dbReference type="NCBI Taxonomy" id="154117"/>
    <lineage>
        <taxon>Bacteria</taxon>
        <taxon>Bacillati</taxon>
        <taxon>Actinomycetota</taxon>
        <taxon>Actinomycetes</taxon>
        <taxon>Micrococcales</taxon>
        <taxon>Bogoriellaceae</taxon>
        <taxon>Georgenia</taxon>
    </lineage>
</organism>
<dbReference type="CDD" id="cd02440">
    <property type="entry name" value="AdoMet_MTases"/>
    <property type="match status" value="1"/>
</dbReference>
<comment type="caution">
    <text evidence="7">The sequence shown here is derived from an EMBL/GenBank/DDBJ whole genome shotgun (WGS) entry which is preliminary data.</text>
</comment>
<evidence type="ECO:0000256" key="1">
    <source>
        <dbReference type="ARBA" id="ARBA00022603"/>
    </source>
</evidence>
<dbReference type="InterPro" id="IPR014816">
    <property type="entry name" value="tRNA_MeTrfase_Gcd14"/>
</dbReference>
<dbReference type="GO" id="GO:0031515">
    <property type="term" value="C:tRNA (m1A) methyltransferase complex"/>
    <property type="evidence" value="ECO:0007669"/>
    <property type="project" value="InterPro"/>
</dbReference>
<dbReference type="AlphaFoldDB" id="A0A3N4Z824"/>
<feature type="compositionally biased region" description="Basic residues" evidence="5">
    <location>
        <begin position="342"/>
        <end position="353"/>
    </location>
</feature>
<evidence type="ECO:0000256" key="4">
    <source>
        <dbReference type="ARBA" id="ARBA00022694"/>
    </source>
</evidence>
<dbReference type="GO" id="GO:0160107">
    <property type="term" value="F:tRNA (adenine(58)-N1)-methyltransferase activity"/>
    <property type="evidence" value="ECO:0007669"/>
    <property type="project" value="InterPro"/>
</dbReference>
<evidence type="ECO:0000313" key="7">
    <source>
        <dbReference type="EMBL" id="RPF28134.1"/>
    </source>
</evidence>
<keyword evidence="3" id="KW-0949">S-adenosyl-L-methionine</keyword>
<evidence type="ECO:0000256" key="5">
    <source>
        <dbReference type="SAM" id="MobiDB-lite"/>
    </source>
</evidence>
<dbReference type="EMBL" id="RKRA01000001">
    <property type="protein sequence ID" value="RPF28134.1"/>
    <property type="molecule type" value="Genomic_DNA"/>
</dbReference>
<evidence type="ECO:0000313" key="8">
    <source>
        <dbReference type="Proteomes" id="UP000280726"/>
    </source>
</evidence>
<gene>
    <name evidence="7" type="ORF">EDD32_2647</name>
</gene>
<keyword evidence="8" id="KW-1185">Reference proteome</keyword>
<evidence type="ECO:0000256" key="2">
    <source>
        <dbReference type="ARBA" id="ARBA00022679"/>
    </source>
</evidence>
<dbReference type="InterPro" id="IPR029063">
    <property type="entry name" value="SAM-dependent_MTases_sf"/>
</dbReference>
<feature type="region of interest" description="Disordered" evidence="5">
    <location>
        <begin position="303"/>
        <end position="429"/>
    </location>
</feature>
<dbReference type="SUPFAM" id="SSF53335">
    <property type="entry name" value="S-adenosyl-L-methionine-dependent methyltransferases"/>
    <property type="match status" value="1"/>
</dbReference>
<name>A0A3N4Z824_9MICO</name>
<dbReference type="Gene3D" id="3.10.330.20">
    <property type="match status" value="1"/>
</dbReference>
<evidence type="ECO:0000259" key="6">
    <source>
        <dbReference type="Pfam" id="PF08704"/>
    </source>
</evidence>
<feature type="region of interest" description="Disordered" evidence="5">
    <location>
        <begin position="1"/>
        <end position="49"/>
    </location>
</feature>
<dbReference type="FunFam" id="3.40.50.150:FF:000019">
    <property type="entry name" value="tRNA (adenine(58)-N(1))-methyltransferase TrmI"/>
    <property type="match status" value="1"/>
</dbReference>
<dbReference type="Gene3D" id="3.40.50.150">
    <property type="entry name" value="Vaccinia Virus protein VP39"/>
    <property type="match status" value="1"/>
</dbReference>
<sequence>MPGGCVDSPVVTNEPPTPPALDDAPGVADPQDDADLPGGPARRRGPLRAGERVQITDTKGRLYTVVLTHDGFFQSQRGSFRHSELIGRPDGSVVTTATGHQVLALRPLLSDYVLSMPRGAAVVYPKDAGQIVQMGDIFPGARVVEAGVGSGGLSMSLLSAVGERGHLLSVERREDFADIAVGNVESWFGGPHPAWEVRAGDLADVLPGAVEPGSVDRIVLDMLAPWDNLAVAADALAPGGVLIAYVATTTQLSRFVEDARTSEQFTEPRAWESMVRTWHLEGLSVRPDHRMIGHTGFLVTTRRLAPGTTPPQRTRRPAKGAYAPDGEWAPEDVGERSISDKKVRRVRRDIHRRSVMEETGMASQPGPATTTEPAGPATTTEPAGPVTTTEPAGPATTTEQVGPGGTAAPVGPARSAATLATPEEPDDRA</sequence>
<dbReference type="Proteomes" id="UP000280726">
    <property type="component" value="Unassembled WGS sequence"/>
</dbReference>
<keyword evidence="1 7" id="KW-0489">Methyltransferase</keyword>